<dbReference type="PANTHER" id="PTHR12940">
    <property type="entry name" value="ES-2 PROTEIN - RELATED"/>
    <property type="match status" value="1"/>
</dbReference>
<dbReference type="EMBL" id="GL349442">
    <property type="protein sequence ID" value="KNC46337.1"/>
    <property type="molecule type" value="Genomic_DNA"/>
</dbReference>
<keyword evidence="3" id="KW-0539">Nucleus</keyword>
<organism evidence="5 6">
    <name type="scientific">Thecamonas trahens ATCC 50062</name>
    <dbReference type="NCBI Taxonomy" id="461836"/>
    <lineage>
        <taxon>Eukaryota</taxon>
        <taxon>Apusozoa</taxon>
        <taxon>Apusomonadida</taxon>
        <taxon>Apusomonadidae</taxon>
        <taxon>Thecamonas</taxon>
    </lineage>
</organism>
<sequence length="325" mass="33713">MSRKRSRAQAETQGQTVLDEGTYQAGLANAVEAEFFPQLPLLRLRAQLAEAEDAGDALRVRGLRAAIASRSRSSTRQGLKADSGSGSGSGSGSDSDDDGDERSRVAKRARTLGVTRYLATYVSEDNAAFEEAHIAPRSTSGAPGSSLAMVPLAGMGSSAVAGGLLENGTARQSDDDGTEPRILPVNTNFSQPPPQPAAGAHAAEETMTVDGVSVRIGRSSSKSGPTVNGYSFVREPSAPQAGGGYTLPPVRQRERAAAKIGARYAAARAQREAQAKRFSRSATPLGAAHALRHGTLSPALRSALARSGTRLRTPALARSASRAPP</sequence>
<dbReference type="Proteomes" id="UP000054408">
    <property type="component" value="Unassembled WGS sequence"/>
</dbReference>
<protein>
    <submittedName>
        <fullName evidence="5">Uncharacterized protein</fullName>
    </submittedName>
</protein>
<feature type="region of interest" description="Disordered" evidence="4">
    <location>
        <begin position="69"/>
        <end position="107"/>
    </location>
</feature>
<gene>
    <name evidence="5" type="ORF">AMSG_02789</name>
</gene>
<evidence type="ECO:0000256" key="4">
    <source>
        <dbReference type="SAM" id="MobiDB-lite"/>
    </source>
</evidence>
<proteinExistence type="inferred from homology"/>
<dbReference type="GO" id="GO:0071013">
    <property type="term" value="C:catalytic step 2 spliceosome"/>
    <property type="evidence" value="ECO:0007669"/>
    <property type="project" value="TreeGrafter"/>
</dbReference>
<dbReference type="GeneID" id="25562441"/>
<feature type="compositionally biased region" description="Low complexity" evidence="4">
    <location>
        <begin position="310"/>
        <end position="325"/>
    </location>
</feature>
<feature type="region of interest" description="Disordered" evidence="4">
    <location>
        <begin position="167"/>
        <end position="201"/>
    </location>
</feature>
<feature type="region of interest" description="Disordered" evidence="4">
    <location>
        <begin position="301"/>
        <end position="325"/>
    </location>
</feature>
<comment type="subcellular location">
    <subcellularLocation>
        <location evidence="1">Nucleus</location>
    </subcellularLocation>
</comment>
<evidence type="ECO:0000256" key="2">
    <source>
        <dbReference type="ARBA" id="ARBA00009072"/>
    </source>
</evidence>
<dbReference type="PANTHER" id="PTHR12940:SF0">
    <property type="entry name" value="SPLICING FACTOR ESS-2 HOMOLOG"/>
    <property type="match status" value="1"/>
</dbReference>
<dbReference type="STRING" id="461836.A0A0L0D233"/>
<feature type="region of interest" description="Disordered" evidence="4">
    <location>
        <begin position="1"/>
        <end position="21"/>
    </location>
</feature>
<evidence type="ECO:0000256" key="1">
    <source>
        <dbReference type="ARBA" id="ARBA00004123"/>
    </source>
</evidence>
<accession>A0A0L0D233</accession>
<dbReference type="RefSeq" id="XP_013760630.1">
    <property type="nucleotide sequence ID" value="XM_013905176.1"/>
</dbReference>
<evidence type="ECO:0000256" key="3">
    <source>
        <dbReference type="ARBA" id="ARBA00023242"/>
    </source>
</evidence>
<evidence type="ECO:0000313" key="5">
    <source>
        <dbReference type="EMBL" id="KNC46337.1"/>
    </source>
</evidence>
<feature type="compositionally biased region" description="Polar residues" evidence="4">
    <location>
        <begin position="218"/>
        <end position="229"/>
    </location>
</feature>
<dbReference type="InterPro" id="IPR019148">
    <property type="entry name" value="Nuclear_protein_DGCR14_ESS-2"/>
</dbReference>
<name>A0A0L0D233_THETB</name>
<keyword evidence="6" id="KW-1185">Reference proteome</keyword>
<reference evidence="5 6" key="1">
    <citation type="submission" date="2010-05" db="EMBL/GenBank/DDBJ databases">
        <title>The Genome Sequence of Thecamonas trahens ATCC 50062.</title>
        <authorList>
            <consortium name="The Broad Institute Genome Sequencing Platform"/>
            <person name="Russ C."/>
            <person name="Cuomo C."/>
            <person name="Shea T."/>
            <person name="Young S.K."/>
            <person name="Zeng Q."/>
            <person name="Koehrsen M."/>
            <person name="Haas B."/>
            <person name="Borodovsky M."/>
            <person name="Guigo R."/>
            <person name="Alvarado L."/>
            <person name="Berlin A."/>
            <person name="Bochicchio J."/>
            <person name="Borenstein D."/>
            <person name="Chapman S."/>
            <person name="Chen Z."/>
            <person name="Freedman E."/>
            <person name="Gellesch M."/>
            <person name="Goldberg J."/>
            <person name="Griggs A."/>
            <person name="Gujja S."/>
            <person name="Heilman E."/>
            <person name="Heiman D."/>
            <person name="Hepburn T."/>
            <person name="Howarth C."/>
            <person name="Jen D."/>
            <person name="Larson L."/>
            <person name="Mehta T."/>
            <person name="Park D."/>
            <person name="Pearson M."/>
            <person name="Roberts A."/>
            <person name="Saif S."/>
            <person name="Shenoy N."/>
            <person name="Sisk P."/>
            <person name="Stolte C."/>
            <person name="Sykes S."/>
            <person name="Thomson T."/>
            <person name="Walk T."/>
            <person name="White J."/>
            <person name="Yandava C."/>
            <person name="Burger G."/>
            <person name="Gray M.W."/>
            <person name="Holland P.W.H."/>
            <person name="King N."/>
            <person name="Lang F.B.F."/>
            <person name="Roger A.J."/>
            <person name="Ruiz-Trillo I."/>
            <person name="Lander E."/>
            <person name="Nusbaum C."/>
        </authorList>
    </citation>
    <scope>NUCLEOTIDE SEQUENCE [LARGE SCALE GENOMIC DNA]</scope>
    <source>
        <strain evidence="5 6">ATCC 50062</strain>
    </source>
</reference>
<feature type="region of interest" description="Disordered" evidence="4">
    <location>
        <begin position="216"/>
        <end position="248"/>
    </location>
</feature>
<comment type="similarity">
    <text evidence="2">Belongs to the ESS2 family.</text>
</comment>
<evidence type="ECO:0000313" key="6">
    <source>
        <dbReference type="Proteomes" id="UP000054408"/>
    </source>
</evidence>
<dbReference type="AlphaFoldDB" id="A0A0L0D233"/>
<dbReference type="Pfam" id="PF09751">
    <property type="entry name" value="Es2"/>
    <property type="match status" value="1"/>
</dbReference>